<organism evidence="1 2">
    <name type="scientific">Bacillus mobilis</name>
    <dbReference type="NCBI Taxonomy" id="2026190"/>
    <lineage>
        <taxon>Bacteria</taxon>
        <taxon>Bacillati</taxon>
        <taxon>Bacillota</taxon>
        <taxon>Bacilli</taxon>
        <taxon>Bacillales</taxon>
        <taxon>Bacillaceae</taxon>
        <taxon>Bacillus</taxon>
        <taxon>Bacillus cereus group</taxon>
    </lineage>
</organism>
<dbReference type="AlphaFoldDB" id="A0A1Y5YU15"/>
<evidence type="ECO:0000313" key="2">
    <source>
        <dbReference type="Proteomes" id="UP000194439"/>
    </source>
</evidence>
<sequence length="50" mass="6054">MLIISLLMYVGNTKWLVQLLKIVDFFDKLVNWMFDRGSKSNQLIYFFHNI</sequence>
<protein>
    <submittedName>
        <fullName evidence="1">Uncharacterized protein</fullName>
    </submittedName>
</protein>
<gene>
    <name evidence="1" type="ORF">BACERE00185_00138</name>
</gene>
<name>A0A1Y5YU15_9BACI</name>
<accession>A0A1Y5YU15</accession>
<evidence type="ECO:0000313" key="1">
    <source>
        <dbReference type="EMBL" id="SMD66565.1"/>
    </source>
</evidence>
<dbReference type="EMBL" id="FWZD01000020">
    <property type="protein sequence ID" value="SMD66565.1"/>
    <property type="molecule type" value="Genomic_DNA"/>
</dbReference>
<dbReference type="Proteomes" id="UP000194439">
    <property type="component" value="Unassembled WGS sequence"/>
</dbReference>
<reference evidence="2" key="1">
    <citation type="submission" date="2017-04" db="EMBL/GenBank/DDBJ databases">
        <authorList>
            <person name="Criscuolo A."/>
        </authorList>
    </citation>
    <scope>NUCLEOTIDE SEQUENCE [LARGE SCALE GENOMIC DNA]</scope>
</reference>
<proteinExistence type="predicted"/>